<comment type="caution">
    <text evidence="1">The sequence shown here is derived from an EMBL/GenBank/DDBJ whole genome shotgun (WGS) entry which is preliminary data.</text>
</comment>
<protein>
    <submittedName>
        <fullName evidence="1">Uncharacterized protein</fullName>
    </submittedName>
</protein>
<name>A0AAW7X6I9_9GAMM</name>
<dbReference type="EMBL" id="JAUOPB010000009">
    <property type="protein sequence ID" value="MDO6423450.1"/>
    <property type="molecule type" value="Genomic_DNA"/>
</dbReference>
<gene>
    <name evidence="1" type="ORF">Q4521_13300</name>
</gene>
<reference evidence="1" key="1">
    <citation type="submission" date="2023-07" db="EMBL/GenBank/DDBJ databases">
        <title>Genome content predicts the carbon catabolic preferences of heterotrophic bacteria.</title>
        <authorList>
            <person name="Gralka M."/>
        </authorList>
    </citation>
    <scope>NUCLEOTIDE SEQUENCE</scope>
    <source>
        <strain evidence="1">I3M17_2</strain>
    </source>
</reference>
<evidence type="ECO:0000313" key="1">
    <source>
        <dbReference type="EMBL" id="MDO6423450.1"/>
    </source>
</evidence>
<dbReference type="AlphaFoldDB" id="A0AAW7X6I9"/>
<dbReference type="Proteomes" id="UP001169760">
    <property type="component" value="Unassembled WGS sequence"/>
</dbReference>
<accession>A0AAW7X6I9</accession>
<proteinExistence type="predicted"/>
<evidence type="ECO:0000313" key="2">
    <source>
        <dbReference type="Proteomes" id="UP001169760"/>
    </source>
</evidence>
<sequence length="306" mass="34598">MLDWIKFFPYAARCDYNPSEVRGPYFSAPKKVRWRLGDSALNFRAPRSNPIFSFSGLGRKVTRLSPGRKDVLKTRWQYLYLGRSGAPENKWVYQHIYQNIWYLVGPWFSGEQTHLSISAVLITADGGEQSGDEKSLFHPRAFEGAVANILDAGYGYERNGTGKKAHYRGPLNWKVLPISSTVQGVVCDVHCIGNTSVENPVLLRQVYFPVSSNQLIRIKFEFGGTKIYLDKVCAPRLFELCDSIINSLQLDVGETMLAEWNKVKESCPNMSITPTLGEFPWPLKLDKASKKQKEIDITPIQAKLAN</sequence>
<organism evidence="1 2">
    <name type="scientific">Saccharophagus degradans</name>
    <dbReference type="NCBI Taxonomy" id="86304"/>
    <lineage>
        <taxon>Bacteria</taxon>
        <taxon>Pseudomonadati</taxon>
        <taxon>Pseudomonadota</taxon>
        <taxon>Gammaproteobacteria</taxon>
        <taxon>Cellvibrionales</taxon>
        <taxon>Cellvibrionaceae</taxon>
        <taxon>Saccharophagus</taxon>
    </lineage>
</organism>
<dbReference type="RefSeq" id="WP_303503308.1">
    <property type="nucleotide sequence ID" value="NZ_JAUOQV010000003.1"/>
</dbReference>